<dbReference type="EC" id="2.7.8.-" evidence="12"/>
<dbReference type="SUPFAM" id="SSF56024">
    <property type="entry name" value="Phospholipase D/nuclease"/>
    <property type="match status" value="2"/>
</dbReference>
<evidence type="ECO:0000256" key="3">
    <source>
        <dbReference type="ARBA" id="ARBA00022516"/>
    </source>
</evidence>
<accession>A0A1Q5PLU5</accession>
<dbReference type="GO" id="GO:0008808">
    <property type="term" value="F:cardiolipin synthase activity"/>
    <property type="evidence" value="ECO:0007669"/>
    <property type="project" value="UniProtKB-UniRule"/>
</dbReference>
<dbReference type="Proteomes" id="UP000186785">
    <property type="component" value="Unassembled WGS sequence"/>
</dbReference>
<feature type="transmembrane region" description="Helical" evidence="13">
    <location>
        <begin position="6"/>
        <end position="27"/>
    </location>
</feature>
<evidence type="ECO:0000256" key="10">
    <source>
        <dbReference type="ARBA" id="ARBA00023209"/>
    </source>
</evidence>
<keyword evidence="2" id="KW-1003">Cell membrane</keyword>
<dbReference type="PANTHER" id="PTHR21248">
    <property type="entry name" value="CARDIOLIPIN SYNTHASE"/>
    <property type="match status" value="1"/>
</dbReference>
<organism evidence="15 16">
    <name type="scientific">Boudabousia liubingyangii</name>
    <dbReference type="NCBI Taxonomy" id="1921764"/>
    <lineage>
        <taxon>Bacteria</taxon>
        <taxon>Bacillati</taxon>
        <taxon>Actinomycetota</taxon>
        <taxon>Actinomycetes</taxon>
        <taxon>Actinomycetales</taxon>
        <taxon>Actinomycetaceae</taxon>
        <taxon>Boudabousia</taxon>
    </lineage>
</organism>
<keyword evidence="5 13" id="KW-0812">Transmembrane</keyword>
<feature type="domain" description="PLD phosphodiesterase" evidence="14">
    <location>
        <begin position="247"/>
        <end position="274"/>
    </location>
</feature>
<feature type="transmembrane region" description="Helical" evidence="13">
    <location>
        <begin position="63"/>
        <end position="83"/>
    </location>
</feature>
<dbReference type="EMBL" id="MQSV01000003">
    <property type="protein sequence ID" value="OKL48028.1"/>
    <property type="molecule type" value="Genomic_DNA"/>
</dbReference>
<dbReference type="AlphaFoldDB" id="A0A1Q5PLU5"/>
<dbReference type="Pfam" id="PF13396">
    <property type="entry name" value="PLDc_N"/>
    <property type="match status" value="1"/>
</dbReference>
<comment type="caution">
    <text evidence="15">The sequence shown here is derived from an EMBL/GenBank/DDBJ whole genome shotgun (WGS) entry which is preliminary data.</text>
</comment>
<dbReference type="GO" id="GO:0032049">
    <property type="term" value="P:cardiolipin biosynthetic process"/>
    <property type="evidence" value="ECO:0007669"/>
    <property type="project" value="UniProtKB-UniRule"/>
</dbReference>
<dbReference type="InterPro" id="IPR027379">
    <property type="entry name" value="CLS_N"/>
</dbReference>
<evidence type="ECO:0000256" key="12">
    <source>
        <dbReference type="NCBIfam" id="TIGR04265"/>
    </source>
</evidence>
<name>A0A1Q5PLU5_9ACTO</name>
<evidence type="ECO:0000256" key="2">
    <source>
        <dbReference type="ARBA" id="ARBA00022475"/>
    </source>
</evidence>
<keyword evidence="11" id="KW-1208">Phospholipid metabolism</keyword>
<sequence length="526" mass="59158">MSGNGIIKLGVVAIFVLLEFSALLWLVHTLRAGGFALYIALELLGLFIILFDLQKDRSPSFRYAWMLIVLLLPGLGVLFYLLWGRSRPLRKNFAALQASRAQNNKLLESANQSEALIQGANDSLPISDAFRRDLTYLKGFGHLAYEDTRVEYFPSGEEWFVSLFKDIAAAKDTILLEYYIIADGYIWAELKRLLIQKAREGVKVFLLYDDLGCVTNTRRDIRQELASEGIHAVAFNPVFRSLSRLYITYRTHQKIAVIDGNIGYTGGCNIGDEYANLYDPLGYWKDVAVRLEGPGVQGLSAIFLEMWASEQPDTTPDTALLFGQARAEEEASATAELTSTATNQGLVIPFADGPVFTPDNPAETLYRQLLNTATERVWMMSPFLIVEDSLLQAMSLAVNSGVDVRLLVPKRADSWVVGNVTRYNYGQILERGVRIFEYSPGYVHAKTFLADDDRAITGSINLDFRSLNIQFEDGCYIYRNSVINEIAADFEKCFAQSEEVTFEQWKQRPWINKAAQGVLKFFAPLL</sequence>
<evidence type="ECO:0000256" key="8">
    <source>
        <dbReference type="ARBA" id="ARBA00023098"/>
    </source>
</evidence>
<dbReference type="PROSITE" id="PS50035">
    <property type="entry name" value="PLD"/>
    <property type="match status" value="2"/>
</dbReference>
<dbReference type="InterPro" id="IPR022924">
    <property type="entry name" value="Cardiolipin_synthase"/>
</dbReference>
<keyword evidence="10" id="KW-0594">Phospholipid biosynthesis</keyword>
<dbReference type="Pfam" id="PF13091">
    <property type="entry name" value="PLDc_2"/>
    <property type="match status" value="2"/>
</dbReference>
<feature type="domain" description="PLD phosphodiesterase" evidence="14">
    <location>
        <begin position="439"/>
        <end position="466"/>
    </location>
</feature>
<dbReference type="NCBIfam" id="TIGR04265">
    <property type="entry name" value="bac_cardiolipin"/>
    <property type="match status" value="1"/>
</dbReference>
<proteinExistence type="predicted"/>
<dbReference type="InterPro" id="IPR025202">
    <property type="entry name" value="PLD-like_dom"/>
</dbReference>
<evidence type="ECO:0000313" key="16">
    <source>
        <dbReference type="Proteomes" id="UP000186785"/>
    </source>
</evidence>
<comment type="subcellular location">
    <subcellularLocation>
        <location evidence="1">Cell membrane</location>
        <topology evidence="1">Multi-pass membrane protein</topology>
    </subcellularLocation>
</comment>
<evidence type="ECO:0000313" key="15">
    <source>
        <dbReference type="EMBL" id="OKL48028.1"/>
    </source>
</evidence>
<protein>
    <recommendedName>
        <fullName evidence="12">Cardiolipin synthase</fullName>
        <ecNumber evidence="12">2.7.8.-</ecNumber>
    </recommendedName>
</protein>
<dbReference type="InterPro" id="IPR001736">
    <property type="entry name" value="PLipase_D/transphosphatidylase"/>
</dbReference>
<reference evidence="15 16" key="1">
    <citation type="submission" date="2016-11" db="EMBL/GenBank/DDBJ databases">
        <title>Actinomyces gypaetusis sp. nov. isolated from the vulture Gypaetus barbatus in Qinghai Tibet Plateau China.</title>
        <authorList>
            <person name="Meng X."/>
        </authorList>
    </citation>
    <scope>NUCLEOTIDE SEQUENCE [LARGE SCALE GENOMIC DNA]</scope>
    <source>
        <strain evidence="15 16">VUL4_2</strain>
    </source>
</reference>
<keyword evidence="6" id="KW-0677">Repeat</keyword>
<keyword evidence="16" id="KW-1185">Reference proteome</keyword>
<keyword evidence="4" id="KW-0808">Transferase</keyword>
<dbReference type="PANTHER" id="PTHR21248:SF22">
    <property type="entry name" value="PHOSPHOLIPASE D"/>
    <property type="match status" value="1"/>
</dbReference>
<evidence type="ECO:0000259" key="14">
    <source>
        <dbReference type="PROSITE" id="PS50035"/>
    </source>
</evidence>
<evidence type="ECO:0000256" key="11">
    <source>
        <dbReference type="ARBA" id="ARBA00023264"/>
    </source>
</evidence>
<keyword evidence="7 13" id="KW-1133">Transmembrane helix</keyword>
<evidence type="ECO:0000256" key="4">
    <source>
        <dbReference type="ARBA" id="ARBA00022679"/>
    </source>
</evidence>
<keyword evidence="8" id="KW-0443">Lipid metabolism</keyword>
<evidence type="ECO:0000256" key="9">
    <source>
        <dbReference type="ARBA" id="ARBA00023136"/>
    </source>
</evidence>
<evidence type="ECO:0000256" key="5">
    <source>
        <dbReference type="ARBA" id="ARBA00022692"/>
    </source>
</evidence>
<evidence type="ECO:0000256" key="6">
    <source>
        <dbReference type="ARBA" id="ARBA00022737"/>
    </source>
</evidence>
<dbReference type="SMART" id="SM00155">
    <property type="entry name" value="PLDc"/>
    <property type="match status" value="2"/>
</dbReference>
<feature type="transmembrane region" description="Helical" evidence="13">
    <location>
        <begin position="34"/>
        <end position="51"/>
    </location>
</feature>
<dbReference type="Gene3D" id="3.30.870.10">
    <property type="entry name" value="Endonuclease Chain A"/>
    <property type="match status" value="2"/>
</dbReference>
<evidence type="ECO:0000256" key="13">
    <source>
        <dbReference type="SAM" id="Phobius"/>
    </source>
</evidence>
<dbReference type="GO" id="GO:0005886">
    <property type="term" value="C:plasma membrane"/>
    <property type="evidence" value="ECO:0007669"/>
    <property type="project" value="UniProtKB-SubCell"/>
</dbReference>
<dbReference type="STRING" id="1921764.BSR28_06340"/>
<gene>
    <name evidence="15" type="ORF">BSR29_05385</name>
</gene>
<evidence type="ECO:0000256" key="1">
    <source>
        <dbReference type="ARBA" id="ARBA00004651"/>
    </source>
</evidence>
<evidence type="ECO:0000256" key="7">
    <source>
        <dbReference type="ARBA" id="ARBA00022989"/>
    </source>
</evidence>
<keyword evidence="3" id="KW-0444">Lipid biosynthesis</keyword>
<keyword evidence="9 13" id="KW-0472">Membrane</keyword>